<keyword evidence="3" id="KW-1185">Reference proteome</keyword>
<reference evidence="2 3" key="1">
    <citation type="submission" date="2019-05" db="EMBL/GenBank/DDBJ databases">
        <authorList>
            <person name="Lee S.D."/>
        </authorList>
    </citation>
    <scope>NUCLEOTIDE SEQUENCE [LARGE SCALE GENOMIC DNA]</scope>
    <source>
        <strain evidence="2 3">YC2-7</strain>
    </source>
</reference>
<dbReference type="PANTHER" id="PTHR11614">
    <property type="entry name" value="PHOSPHOLIPASE-RELATED"/>
    <property type="match status" value="1"/>
</dbReference>
<protein>
    <submittedName>
        <fullName evidence="2">Alpha/beta hydrolase</fullName>
    </submittedName>
</protein>
<reference evidence="2 3" key="2">
    <citation type="submission" date="2020-06" db="EMBL/GenBank/DDBJ databases">
        <title>Antribacter stalactiti gen. nov., sp. nov., a new member of the family Nacardiaceae isolated from a cave.</title>
        <authorList>
            <person name="Kim I.S."/>
        </authorList>
    </citation>
    <scope>NUCLEOTIDE SEQUENCE [LARGE SCALE GENOMIC DNA]</scope>
    <source>
        <strain evidence="2 3">YC2-7</strain>
    </source>
</reference>
<dbReference type="InterPro" id="IPR029058">
    <property type="entry name" value="AB_hydrolase_fold"/>
</dbReference>
<dbReference type="SUPFAM" id="SSF53474">
    <property type="entry name" value="alpha/beta-Hydrolases"/>
    <property type="match status" value="1"/>
</dbReference>
<dbReference type="Gene3D" id="3.40.50.1820">
    <property type="entry name" value="alpha/beta hydrolase"/>
    <property type="match status" value="1"/>
</dbReference>
<proteinExistence type="predicted"/>
<dbReference type="Pfam" id="PF12146">
    <property type="entry name" value="Hydrolase_4"/>
    <property type="match status" value="1"/>
</dbReference>
<evidence type="ECO:0000259" key="1">
    <source>
        <dbReference type="Pfam" id="PF12146"/>
    </source>
</evidence>
<dbReference type="RefSeq" id="WP_169584678.1">
    <property type="nucleotide sequence ID" value="NZ_VCQU01000001.1"/>
</dbReference>
<dbReference type="Proteomes" id="UP000535543">
    <property type="component" value="Unassembled WGS sequence"/>
</dbReference>
<gene>
    <name evidence="2" type="ORF">FGL95_02975</name>
</gene>
<feature type="domain" description="Serine aminopeptidase S33" evidence="1">
    <location>
        <begin position="27"/>
        <end position="272"/>
    </location>
</feature>
<sequence>MPNEQFTFPSVDGREIAAYRWDPTGTPVGAAMIVHGMGEHVLRYEELAQTLNREGYVAYGHDHRGHGSSVQPGETPGDLGQDGWSALVADIGTLAGIVRENHADLPILLIAHSMGSFATQQFLLDNSDRVDAVVLSGTGCLDLLEPALDLDSELDLAMFNAPFAPARTDFDWLSRDEVEVDKYVADPLCGFGVDVDSVKSMFGGARRLADPEEVARIRADLPVLIAVGSHDPVNAGLALVTPLVDRLKAAGVEDVTLRVYENSRHEIFNETNRAEVFTDLVAWSGRARKPAASIG</sequence>
<comment type="caution">
    <text evidence="2">The sequence shown here is derived from an EMBL/GenBank/DDBJ whole genome shotgun (WGS) entry which is preliminary data.</text>
</comment>
<dbReference type="AlphaFoldDB" id="A0A848K8N1"/>
<evidence type="ECO:0000313" key="2">
    <source>
        <dbReference type="EMBL" id="NMN93996.1"/>
    </source>
</evidence>
<accession>A0A848K8N1</accession>
<dbReference type="EMBL" id="VCQU01000001">
    <property type="protein sequence ID" value="NMN93996.1"/>
    <property type="molecule type" value="Genomic_DNA"/>
</dbReference>
<name>A0A848K8N1_9NOCA</name>
<dbReference type="InterPro" id="IPR022742">
    <property type="entry name" value="Hydrolase_4"/>
</dbReference>
<evidence type="ECO:0000313" key="3">
    <source>
        <dbReference type="Proteomes" id="UP000535543"/>
    </source>
</evidence>
<organism evidence="2 3">
    <name type="scientific">Antrihabitans stalactiti</name>
    <dbReference type="NCBI Taxonomy" id="2584121"/>
    <lineage>
        <taxon>Bacteria</taxon>
        <taxon>Bacillati</taxon>
        <taxon>Actinomycetota</taxon>
        <taxon>Actinomycetes</taxon>
        <taxon>Mycobacteriales</taxon>
        <taxon>Nocardiaceae</taxon>
        <taxon>Antrihabitans</taxon>
    </lineage>
</organism>
<keyword evidence="2" id="KW-0378">Hydrolase</keyword>
<dbReference type="GO" id="GO:0016787">
    <property type="term" value="F:hydrolase activity"/>
    <property type="evidence" value="ECO:0007669"/>
    <property type="project" value="UniProtKB-KW"/>
</dbReference>
<dbReference type="InterPro" id="IPR051044">
    <property type="entry name" value="MAG_DAG_Lipase"/>
</dbReference>